<evidence type="ECO:0000256" key="3">
    <source>
        <dbReference type="ARBA" id="ARBA00013133"/>
    </source>
</evidence>
<proteinExistence type="inferred from homology"/>
<dbReference type="SUPFAM" id="SSF51182">
    <property type="entry name" value="RmlC-like cupins"/>
    <property type="match status" value="1"/>
</dbReference>
<evidence type="ECO:0000313" key="9">
    <source>
        <dbReference type="Proteomes" id="UP000824469"/>
    </source>
</evidence>
<dbReference type="EC" id="1.13.11.20" evidence="3"/>
<feature type="non-terminal residue" evidence="8">
    <location>
        <position position="1"/>
    </location>
</feature>
<dbReference type="Gene3D" id="2.60.120.10">
    <property type="entry name" value="Jelly Rolls"/>
    <property type="match status" value="1"/>
</dbReference>
<dbReference type="InterPro" id="IPR014710">
    <property type="entry name" value="RmlC-like_jellyroll"/>
</dbReference>
<keyword evidence="9" id="KW-1185">Reference proteome</keyword>
<dbReference type="Proteomes" id="UP000824469">
    <property type="component" value="Unassembled WGS sequence"/>
</dbReference>
<gene>
    <name evidence="8" type="ORF">KI387_031172</name>
</gene>
<keyword evidence="5" id="KW-0560">Oxidoreductase</keyword>
<comment type="cofactor">
    <cofactor evidence="1">
        <name>Fe(2+)</name>
        <dbReference type="ChEBI" id="CHEBI:29033"/>
    </cofactor>
</comment>
<protein>
    <recommendedName>
        <fullName evidence="3">cysteine dioxygenase</fullName>
        <ecNumber evidence="3">1.13.11.20</ecNumber>
    </recommendedName>
</protein>
<evidence type="ECO:0000256" key="6">
    <source>
        <dbReference type="ARBA" id="ARBA00023004"/>
    </source>
</evidence>
<dbReference type="InterPro" id="IPR012864">
    <property type="entry name" value="PCO/ADO"/>
</dbReference>
<dbReference type="PANTHER" id="PTHR22966:SF29">
    <property type="entry name" value="PLANT CYSTEINE OXIDASE 3"/>
    <property type="match status" value="1"/>
</dbReference>
<accession>A0AA38CFZ6</accession>
<evidence type="ECO:0000256" key="2">
    <source>
        <dbReference type="ARBA" id="ARBA00006622"/>
    </source>
</evidence>
<evidence type="ECO:0000256" key="7">
    <source>
        <dbReference type="ARBA" id="ARBA00024284"/>
    </source>
</evidence>
<organism evidence="8 9">
    <name type="scientific">Taxus chinensis</name>
    <name type="common">Chinese yew</name>
    <name type="synonym">Taxus wallichiana var. chinensis</name>
    <dbReference type="NCBI Taxonomy" id="29808"/>
    <lineage>
        <taxon>Eukaryota</taxon>
        <taxon>Viridiplantae</taxon>
        <taxon>Streptophyta</taxon>
        <taxon>Embryophyta</taxon>
        <taxon>Tracheophyta</taxon>
        <taxon>Spermatophyta</taxon>
        <taxon>Pinopsida</taxon>
        <taxon>Pinidae</taxon>
        <taxon>Conifers II</taxon>
        <taxon>Cupressales</taxon>
        <taxon>Taxaceae</taxon>
        <taxon>Taxus</taxon>
    </lineage>
</organism>
<dbReference type="Pfam" id="PF07847">
    <property type="entry name" value="PCO_ADO"/>
    <property type="match status" value="1"/>
</dbReference>
<dbReference type="EMBL" id="JAHRHJ020000010">
    <property type="protein sequence ID" value="KAH9299490.1"/>
    <property type="molecule type" value="Genomic_DNA"/>
</dbReference>
<dbReference type="PANTHER" id="PTHR22966">
    <property type="entry name" value="2-AMINOETHANETHIOL DIOXYGENASE"/>
    <property type="match status" value="1"/>
</dbReference>
<evidence type="ECO:0000256" key="5">
    <source>
        <dbReference type="ARBA" id="ARBA00023002"/>
    </source>
</evidence>
<dbReference type="GO" id="GO:0046872">
    <property type="term" value="F:metal ion binding"/>
    <property type="evidence" value="ECO:0007669"/>
    <property type="project" value="UniProtKB-KW"/>
</dbReference>
<reference evidence="8 9" key="1">
    <citation type="journal article" date="2021" name="Nat. Plants">
        <title>The Taxus genome provides insights into paclitaxel biosynthesis.</title>
        <authorList>
            <person name="Xiong X."/>
            <person name="Gou J."/>
            <person name="Liao Q."/>
            <person name="Li Y."/>
            <person name="Zhou Q."/>
            <person name="Bi G."/>
            <person name="Li C."/>
            <person name="Du R."/>
            <person name="Wang X."/>
            <person name="Sun T."/>
            <person name="Guo L."/>
            <person name="Liang H."/>
            <person name="Lu P."/>
            <person name="Wu Y."/>
            <person name="Zhang Z."/>
            <person name="Ro D.K."/>
            <person name="Shang Y."/>
            <person name="Huang S."/>
            <person name="Yan J."/>
        </authorList>
    </citation>
    <scope>NUCLEOTIDE SEQUENCE [LARGE SCALE GENOMIC DNA]</scope>
    <source>
        <strain evidence="8">Ta-2019</strain>
    </source>
</reference>
<dbReference type="InterPro" id="IPR011051">
    <property type="entry name" value="RmlC_Cupin_sf"/>
</dbReference>
<sequence>IGLFCLPTSAVIPLHNHPQMTVFSKILYGSMHIRSYDWLDPQPTISFQHPYPFD</sequence>
<feature type="non-terminal residue" evidence="8">
    <location>
        <position position="54"/>
    </location>
</feature>
<dbReference type="GO" id="GO:0070483">
    <property type="term" value="P:detection of hypoxia"/>
    <property type="evidence" value="ECO:0007669"/>
    <property type="project" value="UniProtKB-ARBA"/>
</dbReference>
<name>A0AA38CFZ6_TAXCH</name>
<comment type="similarity">
    <text evidence="2">Belongs to the cysteine dioxygenase family.</text>
</comment>
<evidence type="ECO:0000256" key="4">
    <source>
        <dbReference type="ARBA" id="ARBA00022723"/>
    </source>
</evidence>
<comment type="catalytic activity">
    <reaction evidence="7">
        <text>L-cysteine + O2 = 3-sulfino-L-alanine + H(+)</text>
        <dbReference type="Rhea" id="RHEA:20441"/>
        <dbReference type="ChEBI" id="CHEBI:15378"/>
        <dbReference type="ChEBI" id="CHEBI:15379"/>
        <dbReference type="ChEBI" id="CHEBI:35235"/>
        <dbReference type="ChEBI" id="CHEBI:61085"/>
        <dbReference type="EC" id="1.13.11.20"/>
    </reaction>
    <physiologicalReaction direction="left-to-right" evidence="7">
        <dbReference type="Rhea" id="RHEA:20442"/>
    </physiologicalReaction>
</comment>
<dbReference type="GO" id="GO:0017172">
    <property type="term" value="F:cysteine dioxygenase activity"/>
    <property type="evidence" value="ECO:0007669"/>
    <property type="project" value="UniProtKB-EC"/>
</dbReference>
<evidence type="ECO:0000256" key="1">
    <source>
        <dbReference type="ARBA" id="ARBA00001954"/>
    </source>
</evidence>
<comment type="caution">
    <text evidence="8">The sequence shown here is derived from an EMBL/GenBank/DDBJ whole genome shotgun (WGS) entry which is preliminary data.</text>
</comment>
<keyword evidence="6" id="KW-0408">Iron</keyword>
<keyword evidence="4" id="KW-0479">Metal-binding</keyword>
<evidence type="ECO:0000313" key="8">
    <source>
        <dbReference type="EMBL" id="KAH9299490.1"/>
    </source>
</evidence>
<dbReference type="AlphaFoldDB" id="A0AA38CFZ6"/>